<dbReference type="GO" id="GO:0042781">
    <property type="term" value="F:3'-tRNA processing endoribonuclease activity"/>
    <property type="evidence" value="ECO:0007669"/>
    <property type="project" value="TreeGrafter"/>
</dbReference>
<evidence type="ECO:0000256" key="7">
    <source>
        <dbReference type="NCBIfam" id="TIGR00188"/>
    </source>
</evidence>
<sequence length="129" mass="14960">MKYTESLKKNQHFRYVYNRGKSIANKHLVMYVNKNSKDMNRLGISVSKKVGKSVTRSRVTRLIRESYRLIENDVKIGFDIVVIARVSSAEIDYFTLDKSLKHLLRKHNLIKTTKTENTGVLTSKNKEGK</sequence>
<dbReference type="InterPro" id="IPR000100">
    <property type="entry name" value="RNase_P"/>
</dbReference>
<dbReference type="InterPro" id="IPR014721">
    <property type="entry name" value="Ribsml_uS5_D2-typ_fold_subgr"/>
</dbReference>
<evidence type="ECO:0000256" key="5">
    <source>
        <dbReference type="ARBA" id="ARBA00022884"/>
    </source>
</evidence>
<dbReference type="HAMAP" id="MF_00227">
    <property type="entry name" value="RNase_P"/>
    <property type="match status" value="1"/>
</dbReference>
<dbReference type="PANTHER" id="PTHR33992:SF1">
    <property type="entry name" value="RIBONUCLEASE P PROTEIN COMPONENT"/>
    <property type="match status" value="1"/>
</dbReference>
<dbReference type="Pfam" id="PF00825">
    <property type="entry name" value="Ribonuclease_P"/>
    <property type="match status" value="1"/>
</dbReference>
<evidence type="ECO:0000256" key="2">
    <source>
        <dbReference type="ARBA" id="ARBA00022722"/>
    </source>
</evidence>
<dbReference type="GO" id="GO:0004526">
    <property type="term" value="F:ribonuclease P activity"/>
    <property type="evidence" value="ECO:0007669"/>
    <property type="project" value="UniProtKB-UniRule"/>
</dbReference>
<gene>
    <name evidence="6 8" type="primary">rnpA</name>
    <name evidence="8" type="ORF">IAC55_08075</name>
</gene>
<protein>
    <recommendedName>
        <fullName evidence="6 7">Ribonuclease P protein component</fullName>
        <shortName evidence="6">RNase P protein</shortName>
        <shortName evidence="6">RNaseP protein</shortName>
        <ecNumber evidence="6 7">3.1.26.5</ecNumber>
    </recommendedName>
    <alternativeName>
        <fullName evidence="6">Protein C5</fullName>
    </alternativeName>
</protein>
<reference evidence="8" key="2">
    <citation type="journal article" date="2021" name="PeerJ">
        <title>Extensive microbial diversity within the chicken gut microbiome revealed by metagenomics and culture.</title>
        <authorList>
            <person name="Gilroy R."/>
            <person name="Ravi A."/>
            <person name="Getino M."/>
            <person name="Pursley I."/>
            <person name="Horton D.L."/>
            <person name="Alikhan N.F."/>
            <person name="Baker D."/>
            <person name="Gharbi K."/>
            <person name="Hall N."/>
            <person name="Watson M."/>
            <person name="Adriaenssens E.M."/>
            <person name="Foster-Nyarko E."/>
            <person name="Jarju S."/>
            <person name="Secka A."/>
            <person name="Antonio M."/>
            <person name="Oren A."/>
            <person name="Chaudhuri R.R."/>
            <person name="La Ragione R."/>
            <person name="Hildebrand F."/>
            <person name="Pallen M.J."/>
        </authorList>
    </citation>
    <scope>NUCLEOTIDE SEQUENCE</scope>
    <source>
        <strain evidence="8">F6-4510</strain>
    </source>
</reference>
<evidence type="ECO:0000256" key="1">
    <source>
        <dbReference type="ARBA" id="ARBA00022694"/>
    </source>
</evidence>
<evidence type="ECO:0000256" key="4">
    <source>
        <dbReference type="ARBA" id="ARBA00022801"/>
    </source>
</evidence>
<dbReference type="GO" id="GO:0000049">
    <property type="term" value="F:tRNA binding"/>
    <property type="evidence" value="ECO:0007669"/>
    <property type="project" value="UniProtKB-UniRule"/>
</dbReference>
<dbReference type="EMBL" id="JADIMX010000157">
    <property type="protein sequence ID" value="MBO8435258.1"/>
    <property type="molecule type" value="Genomic_DNA"/>
</dbReference>
<dbReference type="SUPFAM" id="SSF54211">
    <property type="entry name" value="Ribosomal protein S5 domain 2-like"/>
    <property type="match status" value="1"/>
</dbReference>
<organism evidence="8 9">
    <name type="scientific">Candidatus Fimicola merdigallinarum</name>
    <dbReference type="NCBI Taxonomy" id="2840819"/>
    <lineage>
        <taxon>Bacteria</taxon>
        <taxon>Bacillati</taxon>
        <taxon>Bacillota</taxon>
        <taxon>Clostridia</taxon>
        <taxon>Lachnospirales</taxon>
        <taxon>Lachnospiraceae</taxon>
        <taxon>Lachnospiraceae incertae sedis</taxon>
        <taxon>Candidatus Fimicola</taxon>
    </lineage>
</organism>
<comment type="catalytic activity">
    <reaction evidence="6">
        <text>Endonucleolytic cleavage of RNA, removing 5'-extranucleotides from tRNA precursor.</text>
        <dbReference type="EC" id="3.1.26.5"/>
    </reaction>
</comment>
<comment type="subunit">
    <text evidence="6">Consists of a catalytic RNA component (M1 or rnpB) and a protein subunit.</text>
</comment>
<evidence type="ECO:0000313" key="9">
    <source>
        <dbReference type="Proteomes" id="UP000823611"/>
    </source>
</evidence>
<reference evidence="8" key="1">
    <citation type="submission" date="2020-10" db="EMBL/GenBank/DDBJ databases">
        <authorList>
            <person name="Gilroy R."/>
        </authorList>
    </citation>
    <scope>NUCLEOTIDE SEQUENCE</scope>
    <source>
        <strain evidence="8">F6-4510</strain>
    </source>
</reference>
<evidence type="ECO:0000313" key="8">
    <source>
        <dbReference type="EMBL" id="MBO8435258.1"/>
    </source>
</evidence>
<keyword evidence="2 6" id="KW-0540">Nuclease</keyword>
<proteinExistence type="inferred from homology"/>
<dbReference type="GO" id="GO:0001682">
    <property type="term" value="P:tRNA 5'-leader removal"/>
    <property type="evidence" value="ECO:0007669"/>
    <property type="project" value="UniProtKB-UniRule"/>
</dbReference>
<dbReference type="PANTHER" id="PTHR33992">
    <property type="entry name" value="RIBONUCLEASE P PROTEIN COMPONENT"/>
    <property type="match status" value="1"/>
</dbReference>
<dbReference type="EC" id="3.1.26.5" evidence="6 7"/>
<dbReference type="GO" id="GO:0030677">
    <property type="term" value="C:ribonuclease P complex"/>
    <property type="evidence" value="ECO:0007669"/>
    <property type="project" value="TreeGrafter"/>
</dbReference>
<comment type="function">
    <text evidence="6">RNaseP catalyzes the removal of the 5'-leader sequence from pre-tRNA to produce the mature 5'-terminus. It can also cleave other RNA substrates such as 4.5S RNA. The protein component plays an auxiliary but essential role in vivo by binding to the 5'-leader sequence and broadening the substrate specificity of the ribozyme.</text>
</comment>
<accession>A0A9D9DXJ4</accession>
<dbReference type="Gene3D" id="3.30.230.10">
    <property type="match status" value="1"/>
</dbReference>
<name>A0A9D9DXJ4_9FIRM</name>
<dbReference type="NCBIfam" id="TIGR00188">
    <property type="entry name" value="rnpA"/>
    <property type="match status" value="1"/>
</dbReference>
<evidence type="ECO:0000256" key="6">
    <source>
        <dbReference type="HAMAP-Rule" id="MF_00227"/>
    </source>
</evidence>
<dbReference type="AlphaFoldDB" id="A0A9D9DXJ4"/>
<keyword evidence="1 6" id="KW-0819">tRNA processing</keyword>
<keyword evidence="3 6" id="KW-0255">Endonuclease</keyword>
<comment type="caution">
    <text evidence="8">The sequence shown here is derived from an EMBL/GenBank/DDBJ whole genome shotgun (WGS) entry which is preliminary data.</text>
</comment>
<evidence type="ECO:0000256" key="3">
    <source>
        <dbReference type="ARBA" id="ARBA00022759"/>
    </source>
</evidence>
<dbReference type="InterPro" id="IPR020568">
    <property type="entry name" value="Ribosomal_Su5_D2-typ_SF"/>
</dbReference>
<dbReference type="Proteomes" id="UP000823611">
    <property type="component" value="Unassembled WGS sequence"/>
</dbReference>
<keyword evidence="4 6" id="KW-0378">Hydrolase</keyword>
<keyword evidence="5 6" id="KW-0694">RNA-binding</keyword>
<comment type="similarity">
    <text evidence="6">Belongs to the RnpA family.</text>
</comment>